<feature type="active site" evidence="2">
    <location>
        <position position="249"/>
    </location>
</feature>
<dbReference type="EMBL" id="JASCIR010000012">
    <property type="protein sequence ID" value="MDI3387826.1"/>
    <property type="molecule type" value="Genomic_DNA"/>
</dbReference>
<dbReference type="InterPro" id="IPR016163">
    <property type="entry name" value="Ald_DH_C"/>
</dbReference>
<feature type="domain" description="Aldehyde dehydrogenase" evidence="4">
    <location>
        <begin position="11"/>
        <end position="475"/>
    </location>
</feature>
<proteinExistence type="inferred from homology"/>
<dbReference type="PANTHER" id="PTHR11699">
    <property type="entry name" value="ALDEHYDE DEHYDROGENASE-RELATED"/>
    <property type="match status" value="1"/>
</dbReference>
<evidence type="ECO:0000313" key="5">
    <source>
        <dbReference type="EMBL" id="MDI3387826.1"/>
    </source>
</evidence>
<dbReference type="SUPFAM" id="SSF53720">
    <property type="entry name" value="ALDH-like"/>
    <property type="match status" value="1"/>
</dbReference>
<name>A0ABT6RTR9_9ACTN</name>
<sequence length="481" mass="51940">MPTGLYIGGEWLEARGEGFETRDPATGQVIRDVGAASAPDVDDAVAAARRALSGREWAALLPVQRAALLFRLAELIEQHHEELAALETRDQGQPIQISRNVSVTGAAEHFRYFAGWVTKMQGATNPVSYPDTLHYTRREPIGVNALVTPWNFPLMILAWKLAPALATGNTVVIKPSEVTPLTALRLVELTEEAGFPPGVVNLVNGDGTVGAMLSEHNGVDHLSYTGSTAVGKLITRASAESNLKRLTLELGGKAPSVIAADADIDAAVRGNLAGSTLNSGQVCAAYTRFYVDRKREQEFVEKLAAGLRELRLGPGIDERSQLGPLVSERHRGHVQRLVDTGREQGAELVTGGAPGDGVGYFYQPTLFAGVTDEMTVMREEIFGPVLATTSYEDTDELDAVLDRANDTEYGLAATVWTRDIKTAHRFCEGIRAGSVFVNMPPIPDMAAPWGGAKASGWGREMGPWALDAYTELKSVWMHYGY</sequence>
<gene>
    <name evidence="5" type="ORF">QIS99_16690</name>
</gene>
<evidence type="ECO:0000256" key="3">
    <source>
        <dbReference type="RuleBase" id="RU003345"/>
    </source>
</evidence>
<dbReference type="RefSeq" id="WP_282514175.1">
    <property type="nucleotide sequence ID" value="NZ_JASCIR010000012.1"/>
</dbReference>
<dbReference type="InterPro" id="IPR016162">
    <property type="entry name" value="Ald_DH_N"/>
</dbReference>
<evidence type="ECO:0000256" key="1">
    <source>
        <dbReference type="ARBA" id="ARBA00023002"/>
    </source>
</evidence>
<keyword evidence="1 3" id="KW-0560">Oxidoreductase</keyword>
<reference evidence="5 6" key="1">
    <citation type="submission" date="2023-05" db="EMBL/GenBank/DDBJ databases">
        <title>Draft genome sequence of Streptomyces sp. B-S-A8 isolated from a cave soil in Thailand.</title>
        <authorList>
            <person name="Chamroensaksri N."/>
            <person name="Muangham S."/>
        </authorList>
    </citation>
    <scope>NUCLEOTIDE SEQUENCE [LARGE SCALE GENOMIC DNA]</scope>
    <source>
        <strain evidence="5 6">B-S-A8</strain>
    </source>
</reference>
<dbReference type="InterPro" id="IPR015590">
    <property type="entry name" value="Aldehyde_DH_dom"/>
</dbReference>
<evidence type="ECO:0000313" key="6">
    <source>
        <dbReference type="Proteomes" id="UP001224661"/>
    </source>
</evidence>
<dbReference type="Gene3D" id="3.40.605.10">
    <property type="entry name" value="Aldehyde Dehydrogenase, Chain A, domain 1"/>
    <property type="match status" value="1"/>
</dbReference>
<evidence type="ECO:0000259" key="4">
    <source>
        <dbReference type="Pfam" id="PF00171"/>
    </source>
</evidence>
<comment type="caution">
    <text evidence="5">The sequence shown here is derived from an EMBL/GenBank/DDBJ whole genome shotgun (WGS) entry which is preliminary data.</text>
</comment>
<dbReference type="Pfam" id="PF00171">
    <property type="entry name" value="Aldedh"/>
    <property type="match status" value="1"/>
</dbReference>
<organism evidence="5 6">
    <name type="scientific">Streptomyces solicavernae</name>
    <dbReference type="NCBI Taxonomy" id="3043614"/>
    <lineage>
        <taxon>Bacteria</taxon>
        <taxon>Bacillati</taxon>
        <taxon>Actinomycetota</taxon>
        <taxon>Actinomycetes</taxon>
        <taxon>Kitasatosporales</taxon>
        <taxon>Streptomycetaceae</taxon>
        <taxon>Streptomyces</taxon>
    </lineage>
</organism>
<comment type="similarity">
    <text evidence="3">Belongs to the aldehyde dehydrogenase family.</text>
</comment>
<keyword evidence="6" id="KW-1185">Reference proteome</keyword>
<dbReference type="Proteomes" id="UP001224661">
    <property type="component" value="Unassembled WGS sequence"/>
</dbReference>
<protein>
    <submittedName>
        <fullName evidence="5">Aldehyde dehydrogenase family protein</fullName>
    </submittedName>
</protein>
<dbReference type="InterPro" id="IPR029510">
    <property type="entry name" value="Ald_DH_CS_GLU"/>
</dbReference>
<accession>A0ABT6RTR9</accession>
<dbReference type="Gene3D" id="3.40.309.10">
    <property type="entry name" value="Aldehyde Dehydrogenase, Chain A, domain 2"/>
    <property type="match status" value="1"/>
</dbReference>
<dbReference type="InterPro" id="IPR016161">
    <property type="entry name" value="Ald_DH/histidinol_DH"/>
</dbReference>
<dbReference type="PROSITE" id="PS00687">
    <property type="entry name" value="ALDEHYDE_DEHYDR_GLU"/>
    <property type="match status" value="1"/>
</dbReference>
<evidence type="ECO:0000256" key="2">
    <source>
        <dbReference type="PROSITE-ProRule" id="PRU10007"/>
    </source>
</evidence>